<dbReference type="PATRIC" id="fig|216942.3.peg.1094"/>
<dbReference type="KEGG" id="sll:SLITO_v1c10710"/>
<dbReference type="InterPro" id="IPR050135">
    <property type="entry name" value="dGTPase-like"/>
</dbReference>
<dbReference type="InterPro" id="IPR003607">
    <property type="entry name" value="HD/PDEase_dom"/>
</dbReference>
<dbReference type="Proteomes" id="UP000067476">
    <property type="component" value="Chromosome"/>
</dbReference>
<keyword evidence="3" id="KW-1185">Reference proteome</keyword>
<dbReference type="InterPro" id="IPR045509">
    <property type="entry name" value="HD_assoc_2"/>
</dbReference>
<evidence type="ECO:0000259" key="1">
    <source>
        <dbReference type="PROSITE" id="PS51831"/>
    </source>
</evidence>
<dbReference type="Gene3D" id="1.10.3210.10">
    <property type="entry name" value="Hypothetical protein af1432"/>
    <property type="match status" value="1"/>
</dbReference>
<dbReference type="PANTHER" id="PTHR11373:SF4">
    <property type="entry name" value="DEOXYNUCLEOSIDE TRIPHOSPHATE TRIPHOSPHOHYDROLASE SAMHD1"/>
    <property type="match status" value="1"/>
</dbReference>
<dbReference type="OrthoDB" id="9803619at2"/>
<evidence type="ECO:0000313" key="3">
    <source>
        <dbReference type="Proteomes" id="UP000067476"/>
    </source>
</evidence>
<dbReference type="Pfam" id="PF01966">
    <property type="entry name" value="HD"/>
    <property type="match status" value="1"/>
</dbReference>
<gene>
    <name evidence="2" type="ORF">SLITO_v1c10710</name>
</gene>
<dbReference type="GO" id="GO:0006203">
    <property type="term" value="P:dGTP catabolic process"/>
    <property type="evidence" value="ECO:0007669"/>
    <property type="project" value="TreeGrafter"/>
</dbReference>
<dbReference type="InterPro" id="IPR006674">
    <property type="entry name" value="HD_domain"/>
</dbReference>
<name>A0A0K1W3J6_9MOLU</name>
<dbReference type="CDD" id="cd00077">
    <property type="entry name" value="HDc"/>
    <property type="match status" value="1"/>
</dbReference>
<accession>A0A0K1W3J6</accession>
<dbReference type="RefSeq" id="WP_075058760.1">
    <property type="nucleotide sequence ID" value="NZ_CP012357.1"/>
</dbReference>
<dbReference type="STRING" id="216942.SLITO_v1c10710"/>
<dbReference type="Pfam" id="PF19276">
    <property type="entry name" value="HD_assoc_2"/>
    <property type="match status" value="1"/>
</dbReference>
<feature type="domain" description="HD" evidence="1">
    <location>
        <begin position="53"/>
        <end position="168"/>
    </location>
</feature>
<reference evidence="2 3" key="1">
    <citation type="journal article" date="2015" name="Genome Announc.">
        <title>Complete Genome Sequence of Spiroplasma litorale TN-1T (DSM 21781), a Bacterium Isolated from a Green-Eyed Horsefly (Tabanus nigrovittatus).</title>
        <authorList>
            <person name="Lo W.S."/>
            <person name="Lai Y.C."/>
            <person name="Lien Y.W."/>
            <person name="Wang T.H."/>
            <person name="Kuo C.H."/>
        </authorList>
    </citation>
    <scope>NUCLEOTIDE SEQUENCE [LARGE SCALE GENOMIC DNA]</scope>
    <source>
        <strain evidence="2 3">TN-1</strain>
    </source>
</reference>
<organism evidence="2 3">
    <name type="scientific">Spiroplasma litorale</name>
    <dbReference type="NCBI Taxonomy" id="216942"/>
    <lineage>
        <taxon>Bacteria</taxon>
        <taxon>Bacillati</taxon>
        <taxon>Mycoplasmatota</taxon>
        <taxon>Mollicutes</taxon>
        <taxon>Entomoplasmatales</taxon>
        <taxon>Spiroplasmataceae</taxon>
        <taxon>Spiroplasma</taxon>
    </lineage>
</organism>
<evidence type="ECO:0000313" key="2">
    <source>
        <dbReference type="EMBL" id="AKX34682.1"/>
    </source>
</evidence>
<dbReference type="AlphaFoldDB" id="A0A0K1W3J6"/>
<dbReference type="SMART" id="SM00471">
    <property type="entry name" value="HDc"/>
    <property type="match status" value="1"/>
</dbReference>
<dbReference type="EMBL" id="CP012357">
    <property type="protein sequence ID" value="AKX34682.1"/>
    <property type="molecule type" value="Genomic_DNA"/>
</dbReference>
<proteinExistence type="predicted"/>
<dbReference type="PANTHER" id="PTHR11373">
    <property type="entry name" value="DEOXYNUCLEOSIDE TRIPHOSPHATE TRIPHOSPHOHYDROLASE"/>
    <property type="match status" value="1"/>
</dbReference>
<protein>
    <submittedName>
        <fullName evidence="2">HD superfamily phosphohydrolase</fullName>
    </submittedName>
</protein>
<sequence length="397" mass="46559">MKTKFIRDNVHGEICINEQVIMELIETKAFQRLRRVVQLGGGQFVFPSASHTRFSHSIGTYHVICKFLENENIKSFLNDGQPLLLKVAGLLHDIGHGPFSHSFEGIITKKHEQYSAEIIKNDVEISQILDKFNINKDEVSQIVLGVHKNKILNSLVSSQIDADRIDYLLRDSIGAGVNYSKLDLQWIIRHAMVVDGQICFPEKTINAIEHFLLGRYHMFTQVYNHKISRAFDFTFKSWFKRLKELYKSKFNFKNNYYLSLLKPILEDKDLTIEEYIRLDDYSIIEFIKISKEENDYILSDLANRLINRKFVNISYKITEVEYNNYIDKFVNENPNIDKSYYFDTKIEDKFCVYQVDNKSSNIIYIFKGDNKYEISNVSDILSNESSKISTKFYIFIK</sequence>
<dbReference type="GO" id="GO:0008832">
    <property type="term" value="F:dGTPase activity"/>
    <property type="evidence" value="ECO:0007669"/>
    <property type="project" value="TreeGrafter"/>
</dbReference>
<dbReference type="PROSITE" id="PS51831">
    <property type="entry name" value="HD"/>
    <property type="match status" value="1"/>
</dbReference>
<dbReference type="SUPFAM" id="SSF109604">
    <property type="entry name" value="HD-domain/PDEase-like"/>
    <property type="match status" value="1"/>
</dbReference>
<keyword evidence="2" id="KW-0378">Hydrolase</keyword>